<dbReference type="EMBL" id="JANPWB010000014">
    <property type="protein sequence ID" value="KAJ1100471.1"/>
    <property type="molecule type" value="Genomic_DNA"/>
</dbReference>
<dbReference type="Proteomes" id="UP001066276">
    <property type="component" value="Chromosome 10"/>
</dbReference>
<name>A0AAV7M9N0_PLEWA</name>
<evidence type="ECO:0000313" key="2">
    <source>
        <dbReference type="Proteomes" id="UP001066276"/>
    </source>
</evidence>
<evidence type="ECO:0000313" key="1">
    <source>
        <dbReference type="EMBL" id="KAJ1100471.1"/>
    </source>
</evidence>
<proteinExistence type="predicted"/>
<protein>
    <submittedName>
        <fullName evidence="1">Uncharacterized protein</fullName>
    </submittedName>
</protein>
<keyword evidence="2" id="KW-1185">Reference proteome</keyword>
<gene>
    <name evidence="1" type="ORF">NDU88_005557</name>
</gene>
<dbReference type="AlphaFoldDB" id="A0AAV7M9N0"/>
<comment type="caution">
    <text evidence="1">The sequence shown here is derived from an EMBL/GenBank/DDBJ whole genome shotgun (WGS) entry which is preliminary data.</text>
</comment>
<reference evidence="1" key="1">
    <citation type="journal article" date="2022" name="bioRxiv">
        <title>Sequencing and chromosome-scale assembly of the giantPleurodeles waltlgenome.</title>
        <authorList>
            <person name="Brown T."/>
            <person name="Elewa A."/>
            <person name="Iarovenko S."/>
            <person name="Subramanian E."/>
            <person name="Araus A.J."/>
            <person name="Petzold A."/>
            <person name="Susuki M."/>
            <person name="Suzuki K.-i.T."/>
            <person name="Hayashi T."/>
            <person name="Toyoda A."/>
            <person name="Oliveira C."/>
            <person name="Osipova E."/>
            <person name="Leigh N.D."/>
            <person name="Simon A."/>
            <person name="Yun M.H."/>
        </authorList>
    </citation>
    <scope>NUCLEOTIDE SEQUENCE</scope>
    <source>
        <strain evidence="1">20211129_DDA</strain>
        <tissue evidence="1">Liver</tissue>
    </source>
</reference>
<accession>A0AAV7M9N0</accession>
<sequence length="132" mass="14411">MSPPHRIRAAGPVHVFGLRGGTMPGDEMDAAGALGRVRIFQLYLRGDMTVPRCKTLTSPADFVHYLSEHYDAASNSVCTTDQIAPLTGSVTRGPERKHPMLAAPNVNLCQTHLKCTRYIHELNSHIFACTPA</sequence>
<organism evidence="1 2">
    <name type="scientific">Pleurodeles waltl</name>
    <name type="common">Iberian ribbed newt</name>
    <dbReference type="NCBI Taxonomy" id="8319"/>
    <lineage>
        <taxon>Eukaryota</taxon>
        <taxon>Metazoa</taxon>
        <taxon>Chordata</taxon>
        <taxon>Craniata</taxon>
        <taxon>Vertebrata</taxon>
        <taxon>Euteleostomi</taxon>
        <taxon>Amphibia</taxon>
        <taxon>Batrachia</taxon>
        <taxon>Caudata</taxon>
        <taxon>Salamandroidea</taxon>
        <taxon>Salamandridae</taxon>
        <taxon>Pleurodelinae</taxon>
        <taxon>Pleurodeles</taxon>
    </lineage>
</organism>